<dbReference type="RefSeq" id="WP_380507022.1">
    <property type="nucleotide sequence ID" value="NZ_JBHEZX010000005.1"/>
</dbReference>
<dbReference type="NCBIfam" id="TIGR00350">
    <property type="entry name" value="lytR_cpsA_psr"/>
    <property type="match status" value="1"/>
</dbReference>
<dbReference type="EMBL" id="JBHEZX010000005">
    <property type="protein sequence ID" value="MFC1410056.1"/>
    <property type="molecule type" value="Genomic_DNA"/>
</dbReference>
<feature type="region of interest" description="Disordered" evidence="2">
    <location>
        <begin position="1"/>
        <end position="44"/>
    </location>
</feature>
<comment type="caution">
    <text evidence="6">The sequence shown here is derived from an EMBL/GenBank/DDBJ whole genome shotgun (WGS) entry which is preliminary data.</text>
</comment>
<gene>
    <name evidence="6" type="ORF">ACEZDG_12310</name>
</gene>
<dbReference type="Proteomes" id="UP001592582">
    <property type="component" value="Unassembled WGS sequence"/>
</dbReference>
<dbReference type="Pfam" id="PF13399">
    <property type="entry name" value="LytR_C"/>
    <property type="match status" value="1"/>
</dbReference>
<dbReference type="Gene3D" id="3.40.630.190">
    <property type="entry name" value="LCP protein"/>
    <property type="match status" value="1"/>
</dbReference>
<name>A0ABV6V8K4_9ACTN</name>
<feature type="transmembrane region" description="Helical" evidence="3">
    <location>
        <begin position="52"/>
        <end position="73"/>
    </location>
</feature>
<protein>
    <submittedName>
        <fullName evidence="6">LCP family protein</fullName>
    </submittedName>
</protein>
<reference evidence="6 7" key="1">
    <citation type="submission" date="2024-09" db="EMBL/GenBank/DDBJ databases">
        <authorList>
            <person name="Lee S.D."/>
        </authorList>
    </citation>
    <scope>NUCLEOTIDE SEQUENCE [LARGE SCALE GENOMIC DNA]</scope>
    <source>
        <strain evidence="6 7">N1-1</strain>
    </source>
</reference>
<accession>A0ABV6V8K4</accession>
<dbReference type="InterPro" id="IPR027381">
    <property type="entry name" value="LytR/CpsA/Psr_C"/>
</dbReference>
<dbReference type="InterPro" id="IPR004474">
    <property type="entry name" value="LytR_CpsA_psr"/>
</dbReference>
<dbReference type="Pfam" id="PF03816">
    <property type="entry name" value="LytR_cpsA_psr"/>
    <property type="match status" value="1"/>
</dbReference>
<comment type="similarity">
    <text evidence="1">Belongs to the LytR/CpsA/Psr (LCP) family.</text>
</comment>
<evidence type="ECO:0000259" key="4">
    <source>
        <dbReference type="Pfam" id="PF03816"/>
    </source>
</evidence>
<keyword evidence="3" id="KW-0472">Membrane</keyword>
<feature type="domain" description="LytR/CpsA/Psr regulator C-terminal" evidence="5">
    <location>
        <begin position="408"/>
        <end position="494"/>
    </location>
</feature>
<evidence type="ECO:0000313" key="6">
    <source>
        <dbReference type="EMBL" id="MFC1410056.1"/>
    </source>
</evidence>
<sequence length="564" mass="57639">MTDARTGGRAAARRGGGTSSQTPSASGGDVQYGGRAAARKSRKRGKGGRKKVVLIVALVLLTPLVAGGGYLGYTAWKLDHNIKSDNLFNGTTGNAGVEKADAFGRTPINLLVIGSDGRDNKADCKIGGDCGPGANADVEMVVHISADRSNATVMSIPRDLETELPACTDAKTGAHRDAGTGMINSVLTYGPGCSVAAIHQLTGIPIDHFAMIDFSGVVNMSDAVGGVSVCVDNNVYDPYSHLKLKKGTHVLKGLAALEFVRTRHGFGNGGDLGRADAQHIFLTQTINAMKSSKTFTNPGRMLSLATAATKALTVDSKLKSITSLLGLADDLNKVPTDRMTFTTMQTGADPADPNRLVIAAGAQTLFNSISNDQSLTTATGKATAAGASATASAAASAAPTYKSVPSSQIAVRVENGSTTPGRATALHDALVQQGYSSNSTIGNAPSNTVKTTSIEYGTGRLDNAKQVAASLGLPASALKQTTGTKVTLVIGADWPSGLVFPGGTAKAPAVNTKVALNNASAKTGNQVNTCAHVGTQDTVSLPGYGGMTPIRAYALSPKVKDSAP</sequence>
<dbReference type="InterPro" id="IPR050922">
    <property type="entry name" value="LytR/CpsA/Psr_CW_biosynth"/>
</dbReference>
<evidence type="ECO:0000256" key="2">
    <source>
        <dbReference type="SAM" id="MobiDB-lite"/>
    </source>
</evidence>
<feature type="compositionally biased region" description="Low complexity" evidence="2">
    <location>
        <begin position="1"/>
        <end position="10"/>
    </location>
</feature>
<keyword evidence="3" id="KW-0812">Transmembrane</keyword>
<evidence type="ECO:0000256" key="1">
    <source>
        <dbReference type="ARBA" id="ARBA00006068"/>
    </source>
</evidence>
<dbReference type="Gene3D" id="3.30.70.2390">
    <property type="match status" value="1"/>
</dbReference>
<keyword evidence="3" id="KW-1133">Transmembrane helix</keyword>
<evidence type="ECO:0000313" key="7">
    <source>
        <dbReference type="Proteomes" id="UP001592582"/>
    </source>
</evidence>
<evidence type="ECO:0000259" key="5">
    <source>
        <dbReference type="Pfam" id="PF13399"/>
    </source>
</evidence>
<dbReference type="PANTHER" id="PTHR33392:SF6">
    <property type="entry name" value="POLYISOPRENYL-TEICHOIC ACID--PEPTIDOGLYCAN TEICHOIC ACID TRANSFERASE TAGU"/>
    <property type="match status" value="1"/>
</dbReference>
<keyword evidence="7" id="KW-1185">Reference proteome</keyword>
<proteinExistence type="inferred from homology"/>
<evidence type="ECO:0000256" key="3">
    <source>
        <dbReference type="SAM" id="Phobius"/>
    </source>
</evidence>
<dbReference type="PANTHER" id="PTHR33392">
    <property type="entry name" value="POLYISOPRENYL-TEICHOIC ACID--PEPTIDOGLYCAN TEICHOIC ACID TRANSFERASE TAGU"/>
    <property type="match status" value="1"/>
</dbReference>
<organism evidence="6 7">
    <name type="scientific">Streptacidiphilus alkalitolerans</name>
    <dbReference type="NCBI Taxonomy" id="3342712"/>
    <lineage>
        <taxon>Bacteria</taxon>
        <taxon>Bacillati</taxon>
        <taxon>Actinomycetota</taxon>
        <taxon>Actinomycetes</taxon>
        <taxon>Kitasatosporales</taxon>
        <taxon>Streptomycetaceae</taxon>
        <taxon>Streptacidiphilus</taxon>
    </lineage>
</organism>
<feature type="domain" description="Cell envelope-related transcriptional attenuator" evidence="4">
    <location>
        <begin position="135"/>
        <end position="290"/>
    </location>
</feature>